<accession>A0ABS2HDX2</accession>
<dbReference type="InterPro" id="IPR036249">
    <property type="entry name" value="Thioredoxin-like_sf"/>
</dbReference>
<comment type="caution">
    <text evidence="1">The sequence shown here is derived from an EMBL/GenBank/DDBJ whole genome shotgun (WGS) entry which is preliminary data.</text>
</comment>
<evidence type="ECO:0000313" key="2">
    <source>
        <dbReference type="Proteomes" id="UP000809621"/>
    </source>
</evidence>
<dbReference type="Pfam" id="PF05768">
    <property type="entry name" value="Glrx-like"/>
    <property type="match status" value="1"/>
</dbReference>
<proteinExistence type="predicted"/>
<dbReference type="SUPFAM" id="SSF52833">
    <property type="entry name" value="Thioredoxin-like"/>
    <property type="match status" value="1"/>
</dbReference>
<gene>
    <name evidence="1" type="ORF">JQC93_05150</name>
</gene>
<evidence type="ECO:0000313" key="1">
    <source>
        <dbReference type="EMBL" id="MBM7035790.1"/>
    </source>
</evidence>
<dbReference type="Gene3D" id="3.40.30.10">
    <property type="entry name" value="Glutaredoxin"/>
    <property type="match status" value="1"/>
</dbReference>
<protein>
    <submittedName>
        <fullName evidence="1">Glutaredoxin family protein</fullName>
    </submittedName>
</protein>
<sequence length="78" mass="8816">MVTLYSTQGCHLCEQALQICTELGISPVVVDIAYDETLFKQYGWVIPVVKVASNELNWPFDAQQLSQWLTIHGITHHS</sequence>
<dbReference type="RefSeq" id="WP_205157427.1">
    <property type="nucleotide sequence ID" value="NZ_JAFEUM010000002.1"/>
</dbReference>
<organism evidence="1 2">
    <name type="scientific">Vibrio ulleungensis</name>
    <dbReference type="NCBI Taxonomy" id="2807619"/>
    <lineage>
        <taxon>Bacteria</taxon>
        <taxon>Pseudomonadati</taxon>
        <taxon>Pseudomonadota</taxon>
        <taxon>Gammaproteobacteria</taxon>
        <taxon>Vibrionales</taxon>
        <taxon>Vibrionaceae</taxon>
        <taxon>Vibrio</taxon>
    </lineage>
</organism>
<dbReference type="InterPro" id="IPR008554">
    <property type="entry name" value="Glutaredoxin-like"/>
</dbReference>
<name>A0ABS2HDX2_9VIBR</name>
<keyword evidence="2" id="KW-1185">Reference proteome</keyword>
<reference evidence="1 2" key="1">
    <citation type="submission" date="2021-02" db="EMBL/GenBank/DDBJ databases">
        <authorList>
            <person name="Park J.-S."/>
        </authorList>
    </citation>
    <scope>NUCLEOTIDE SEQUENCE [LARGE SCALE GENOMIC DNA]</scope>
    <source>
        <strain evidence="1 2">188UL20-2</strain>
    </source>
</reference>
<dbReference type="EMBL" id="JAFEUM010000002">
    <property type="protein sequence ID" value="MBM7035790.1"/>
    <property type="molecule type" value="Genomic_DNA"/>
</dbReference>
<dbReference type="Proteomes" id="UP000809621">
    <property type="component" value="Unassembled WGS sequence"/>
</dbReference>